<feature type="compositionally biased region" description="Basic and acidic residues" evidence="1">
    <location>
        <begin position="57"/>
        <end position="75"/>
    </location>
</feature>
<evidence type="ECO:0000313" key="3">
    <source>
        <dbReference type="EMBL" id="KXS09582.1"/>
    </source>
</evidence>
<evidence type="ECO:0000256" key="1">
    <source>
        <dbReference type="SAM" id="MobiDB-lite"/>
    </source>
</evidence>
<protein>
    <recommendedName>
        <fullName evidence="2">Crossover junction endonuclease MUS81-like HHH domain-containing protein</fullName>
    </recommendedName>
</protein>
<feature type="compositionally biased region" description="Low complexity" evidence="1">
    <location>
        <begin position="399"/>
        <end position="410"/>
    </location>
</feature>
<sequence length="444" mass="46271">MSKLGAFARKAALAPNTTATPTATTDFFSSVKAAAAESGGAVTLAAATAQVEGRPVVTKEPKVETADKAAGDAKGGKSSGSSEGKEERRPPSPLPEPWTKKFGPYDSPNLLLADIFKQLSSFEFKQAEFDANAKFKAMSYIKASKAIHAWAQPVKTGKEAMKNIPGVGKAIGEKIGEILREKAIRYKDITYHPAGDMKEPDGSDPTLSKAEVAKQKKAEREGTAAPAETTGKGKVAPKKKRANEDDDDETGSPPPKKSRAGKTSGAGRGKKAAVKVEEDSESELEAVETPDEDGEDKGGKASKGAKRGGAAGKKRGGAAGRGRGKAVVMDLDSDEEEGDSAPAPAPVKRKKAVIMDLDSDEDEALKVAAKKEVKKEDKGAESDGTEVLEDTPKKPPPSKVGVVAGADVKASPVKAEPKKEVTVPLGGGPARRAQIEFGDSSDEE</sequence>
<dbReference type="Gene3D" id="1.10.150.110">
    <property type="entry name" value="DNA polymerase beta, N-terminal domain-like"/>
    <property type="match status" value="1"/>
</dbReference>
<feature type="domain" description="Crossover junction endonuclease MUS81-like HHH" evidence="2">
    <location>
        <begin position="108"/>
        <end position="181"/>
    </location>
</feature>
<proteinExistence type="predicted"/>
<dbReference type="AlphaFoldDB" id="A0A138ZYJ7"/>
<accession>A0A138ZYJ7</accession>
<reference evidence="3 4" key="1">
    <citation type="journal article" date="2015" name="Genome Biol. Evol.">
        <title>Phylogenomic analyses indicate that early fungi evolved digesting cell walls of algal ancestors of land plants.</title>
        <authorList>
            <person name="Chang Y."/>
            <person name="Wang S."/>
            <person name="Sekimoto S."/>
            <person name="Aerts A.L."/>
            <person name="Choi C."/>
            <person name="Clum A."/>
            <person name="LaButti K.M."/>
            <person name="Lindquist E.A."/>
            <person name="Yee Ngan C."/>
            <person name="Ohm R.A."/>
            <person name="Salamov A.A."/>
            <person name="Grigoriev I.V."/>
            <person name="Spatafora J.W."/>
            <person name="Berbee M.L."/>
        </authorList>
    </citation>
    <scope>NUCLEOTIDE SEQUENCE [LARGE SCALE GENOMIC DNA]</scope>
    <source>
        <strain evidence="3 4">JEL478</strain>
    </source>
</reference>
<feature type="compositionally biased region" description="Basic and acidic residues" evidence="1">
    <location>
        <begin position="370"/>
        <end position="381"/>
    </location>
</feature>
<dbReference type="InterPro" id="IPR010996">
    <property type="entry name" value="HHH_MUS81"/>
</dbReference>
<evidence type="ECO:0000259" key="2">
    <source>
        <dbReference type="Pfam" id="PF14716"/>
    </source>
</evidence>
<evidence type="ECO:0000313" key="4">
    <source>
        <dbReference type="Proteomes" id="UP000070544"/>
    </source>
</evidence>
<feature type="region of interest" description="Disordered" evidence="1">
    <location>
        <begin position="370"/>
        <end position="444"/>
    </location>
</feature>
<feature type="region of interest" description="Disordered" evidence="1">
    <location>
        <begin position="1"/>
        <end position="23"/>
    </location>
</feature>
<feature type="compositionally biased region" description="Acidic residues" evidence="1">
    <location>
        <begin position="278"/>
        <end position="295"/>
    </location>
</feature>
<keyword evidence="4" id="KW-1185">Reference proteome</keyword>
<organism evidence="3 4">
    <name type="scientific">Gonapodya prolifera (strain JEL478)</name>
    <name type="common">Monoblepharis prolifera</name>
    <dbReference type="NCBI Taxonomy" id="1344416"/>
    <lineage>
        <taxon>Eukaryota</taxon>
        <taxon>Fungi</taxon>
        <taxon>Fungi incertae sedis</taxon>
        <taxon>Chytridiomycota</taxon>
        <taxon>Chytridiomycota incertae sedis</taxon>
        <taxon>Monoblepharidomycetes</taxon>
        <taxon>Monoblepharidales</taxon>
        <taxon>Gonapodyaceae</taxon>
        <taxon>Gonapodya</taxon>
    </lineage>
</organism>
<feature type="region of interest" description="Disordered" evidence="1">
    <location>
        <begin position="191"/>
        <end position="355"/>
    </location>
</feature>
<dbReference type="InterPro" id="IPR027421">
    <property type="entry name" value="DNA_pol_lamdba_lyase_dom_sf"/>
</dbReference>
<dbReference type="Pfam" id="PF14716">
    <property type="entry name" value="HHH_8"/>
    <property type="match status" value="1"/>
</dbReference>
<feature type="compositionally biased region" description="Low complexity" evidence="1">
    <location>
        <begin position="11"/>
        <end position="23"/>
    </location>
</feature>
<feature type="compositionally biased region" description="Gly residues" evidence="1">
    <location>
        <begin position="307"/>
        <end position="321"/>
    </location>
</feature>
<feature type="region of interest" description="Disordered" evidence="1">
    <location>
        <begin position="49"/>
        <end position="101"/>
    </location>
</feature>
<dbReference type="EMBL" id="KQ965858">
    <property type="protein sequence ID" value="KXS09582.1"/>
    <property type="molecule type" value="Genomic_DNA"/>
</dbReference>
<gene>
    <name evidence="3" type="ORF">M427DRAFT_63876</name>
</gene>
<dbReference type="SUPFAM" id="SSF47802">
    <property type="entry name" value="DNA polymerase beta, N-terminal domain-like"/>
    <property type="match status" value="1"/>
</dbReference>
<name>A0A138ZYJ7_GONPJ</name>
<feature type="compositionally biased region" description="Basic and acidic residues" evidence="1">
    <location>
        <begin position="211"/>
        <end position="222"/>
    </location>
</feature>
<dbReference type="OrthoDB" id="205514at2759"/>
<feature type="compositionally biased region" description="Basic and acidic residues" evidence="1">
    <location>
        <begin position="191"/>
        <end position="201"/>
    </location>
</feature>
<dbReference type="Proteomes" id="UP000070544">
    <property type="component" value="Unassembled WGS sequence"/>
</dbReference>